<reference evidence="2" key="1">
    <citation type="journal article" date="2005" name="Science">
        <title>Life at depth: Photobacterium profundum genome sequence and expression analysis.</title>
        <authorList>
            <person name="Vezzi A."/>
            <person name="Campanaro S."/>
            <person name="D'Angelo M."/>
            <person name="Simonato F."/>
            <person name="Vitulo N."/>
            <person name="Lauro F.M."/>
            <person name="Cestaro A."/>
            <person name="Malacrida G."/>
            <person name="Simionati B."/>
            <person name="Cannata N."/>
            <person name="Romualdi C."/>
            <person name="Bartlett D.H."/>
            <person name="Valle G."/>
        </authorList>
    </citation>
    <scope>NUCLEOTIDE SEQUENCE [LARGE SCALE GENOMIC DNA]</scope>
    <source>
        <strain evidence="2">ATCC BAA-1253 / SS9</strain>
    </source>
</reference>
<dbReference type="STRING" id="298386.PBPRB0296"/>
<dbReference type="Proteomes" id="UP000000593">
    <property type="component" value="Chromosome 2"/>
</dbReference>
<dbReference type="RefSeq" id="WP_011220382.1">
    <property type="nucleotide sequence ID" value="NC_006371.1"/>
</dbReference>
<dbReference type="InterPro" id="IPR007460">
    <property type="entry name" value="BrnT_toxin"/>
</dbReference>
<proteinExistence type="predicted"/>
<dbReference type="Pfam" id="PF04365">
    <property type="entry name" value="BrnT_toxin"/>
    <property type="match status" value="1"/>
</dbReference>
<organism evidence="1 2">
    <name type="scientific">Photobacterium profundum (strain SS9)</name>
    <dbReference type="NCBI Taxonomy" id="298386"/>
    <lineage>
        <taxon>Bacteria</taxon>
        <taxon>Pseudomonadati</taxon>
        <taxon>Pseudomonadota</taxon>
        <taxon>Gammaproteobacteria</taxon>
        <taxon>Vibrionales</taxon>
        <taxon>Vibrionaceae</taxon>
        <taxon>Photobacterium</taxon>
    </lineage>
</organism>
<dbReference type="EMBL" id="CR378675">
    <property type="protein sequence ID" value="CAG22169.1"/>
    <property type="molecule type" value="Genomic_DNA"/>
</dbReference>
<dbReference type="HOGENOM" id="CLU_149290_1_2_6"/>
<gene>
    <name evidence="1" type="primary">STY4886</name>
    <name evidence="1" type="ordered locus">PBPRB0296</name>
</gene>
<dbReference type="eggNOG" id="COG2929">
    <property type="taxonomic scope" value="Bacteria"/>
</dbReference>
<name>Q6LKV1_PHOPR</name>
<sequence length="98" mass="11686">MSYLSFEWDPNKAISNKRKHGVTFDEAESVFYDEFARVISDPDGSIGEERFIIMGKSEQYNTLVVCHCYRDSDERIRIISARKAEKRERKQYEDYRYA</sequence>
<keyword evidence="2" id="KW-1185">Reference proteome</keyword>
<protein>
    <recommendedName>
        <fullName evidence="3">BrnT family toxin</fullName>
    </recommendedName>
</protein>
<accession>Q6LKV1</accession>
<dbReference type="AlphaFoldDB" id="Q6LKV1"/>
<evidence type="ECO:0008006" key="3">
    <source>
        <dbReference type="Google" id="ProtNLM"/>
    </source>
</evidence>
<dbReference type="Gene3D" id="3.10.450.530">
    <property type="entry name" value="Ribonuclease toxin, BrnT, of type II toxin-antitoxin system"/>
    <property type="match status" value="1"/>
</dbReference>
<evidence type="ECO:0000313" key="2">
    <source>
        <dbReference type="Proteomes" id="UP000000593"/>
    </source>
</evidence>
<dbReference type="KEGG" id="ppr:PBPRB0296"/>
<dbReference type="InterPro" id="IPR038573">
    <property type="entry name" value="BrnT_sf"/>
</dbReference>
<evidence type="ECO:0000313" key="1">
    <source>
        <dbReference type="EMBL" id="CAG22169.1"/>
    </source>
</evidence>